<accession>M7BC50</accession>
<dbReference type="AlphaFoldDB" id="M7BC50"/>
<proteinExistence type="predicted"/>
<gene>
    <name evidence="1" type="ORF">UY3_08084</name>
</gene>
<protein>
    <submittedName>
        <fullName evidence="1">Uncharacterized protein</fullName>
    </submittedName>
</protein>
<name>M7BC50_CHEMY</name>
<evidence type="ECO:0000313" key="2">
    <source>
        <dbReference type="Proteomes" id="UP000031443"/>
    </source>
</evidence>
<keyword evidence="2" id="KW-1185">Reference proteome</keyword>
<dbReference type="Proteomes" id="UP000031443">
    <property type="component" value="Unassembled WGS sequence"/>
</dbReference>
<reference evidence="2" key="1">
    <citation type="journal article" date="2013" name="Nat. Genet.">
        <title>The draft genomes of soft-shell turtle and green sea turtle yield insights into the development and evolution of the turtle-specific body plan.</title>
        <authorList>
            <person name="Wang Z."/>
            <person name="Pascual-Anaya J."/>
            <person name="Zadissa A."/>
            <person name="Li W."/>
            <person name="Niimura Y."/>
            <person name="Huang Z."/>
            <person name="Li C."/>
            <person name="White S."/>
            <person name="Xiong Z."/>
            <person name="Fang D."/>
            <person name="Wang B."/>
            <person name="Ming Y."/>
            <person name="Chen Y."/>
            <person name="Zheng Y."/>
            <person name="Kuraku S."/>
            <person name="Pignatelli M."/>
            <person name="Herrero J."/>
            <person name="Beal K."/>
            <person name="Nozawa M."/>
            <person name="Li Q."/>
            <person name="Wang J."/>
            <person name="Zhang H."/>
            <person name="Yu L."/>
            <person name="Shigenobu S."/>
            <person name="Wang J."/>
            <person name="Liu J."/>
            <person name="Flicek P."/>
            <person name="Searle S."/>
            <person name="Wang J."/>
            <person name="Kuratani S."/>
            <person name="Yin Y."/>
            <person name="Aken B."/>
            <person name="Zhang G."/>
            <person name="Irie N."/>
        </authorList>
    </citation>
    <scope>NUCLEOTIDE SEQUENCE [LARGE SCALE GENOMIC DNA]</scope>
</reference>
<sequence length="197" mass="21355">MAWQPPLGLPAPLKVPAVRGPVQVAIAADCSDAHRKGRGGANDLRRRENEWLLAEREQYRYPRDRDCLWESSGESHLNSSRCQSLGGAGEQRALSGASSRRPAAGAAISFWAAGKCELPELNRDHLRERCWDGVLKQHTIAGLPLNSTQGMGAGGFSPYGKGLAADSSMRSFAASKGARRRQLLCYALKPIICTELT</sequence>
<evidence type="ECO:0000313" key="1">
    <source>
        <dbReference type="EMBL" id="EMP34744.1"/>
    </source>
</evidence>
<dbReference type="EMBL" id="KB531688">
    <property type="protein sequence ID" value="EMP34744.1"/>
    <property type="molecule type" value="Genomic_DNA"/>
</dbReference>
<organism evidence="1 2">
    <name type="scientific">Chelonia mydas</name>
    <name type="common">Green sea-turtle</name>
    <name type="synonym">Chelonia agassizi</name>
    <dbReference type="NCBI Taxonomy" id="8469"/>
    <lineage>
        <taxon>Eukaryota</taxon>
        <taxon>Metazoa</taxon>
        <taxon>Chordata</taxon>
        <taxon>Craniata</taxon>
        <taxon>Vertebrata</taxon>
        <taxon>Euteleostomi</taxon>
        <taxon>Archelosauria</taxon>
        <taxon>Testudinata</taxon>
        <taxon>Testudines</taxon>
        <taxon>Cryptodira</taxon>
        <taxon>Durocryptodira</taxon>
        <taxon>Americhelydia</taxon>
        <taxon>Chelonioidea</taxon>
        <taxon>Cheloniidae</taxon>
        <taxon>Chelonia</taxon>
    </lineage>
</organism>